<reference evidence="2 3" key="1">
    <citation type="submission" date="2022-11" db="EMBL/GenBank/DDBJ databases">
        <title>Minimal conservation of predation-associated metabolite biosynthetic gene clusters underscores biosynthetic potential of Myxococcota including descriptions for ten novel species: Archangium lansinium sp. nov., Myxococcus landrumus sp. nov., Nannocystis bai.</title>
        <authorList>
            <person name="Ahearne A."/>
            <person name="Stevens C."/>
            <person name="Dowd S."/>
        </authorList>
    </citation>
    <scope>NUCLEOTIDE SEQUENCE [LARGE SCALE GENOMIC DNA]</scope>
    <source>
        <strain evidence="2 3">RJM3</strain>
    </source>
</reference>
<evidence type="ECO:0000313" key="3">
    <source>
        <dbReference type="Proteomes" id="UP001221411"/>
    </source>
</evidence>
<gene>
    <name evidence="2" type="ORF">POL67_39630</name>
</gene>
<name>A0ABT5F0B9_9BACT</name>
<feature type="transmembrane region" description="Helical" evidence="1">
    <location>
        <begin position="12"/>
        <end position="37"/>
    </location>
</feature>
<evidence type="ECO:0000313" key="2">
    <source>
        <dbReference type="EMBL" id="MDC0747510.1"/>
    </source>
</evidence>
<sequence>MDFRLDATSLRLVWTVFPGVELVAYQIGGAVAVFYMLRPCDVPIRTWNLAEVLAKRDATGLALTVGEA</sequence>
<organism evidence="2 3">
    <name type="scientific">Polyangium mundeleinium</name>
    <dbReference type="NCBI Taxonomy" id="2995306"/>
    <lineage>
        <taxon>Bacteria</taxon>
        <taxon>Pseudomonadati</taxon>
        <taxon>Myxococcota</taxon>
        <taxon>Polyangia</taxon>
        <taxon>Polyangiales</taxon>
        <taxon>Polyangiaceae</taxon>
        <taxon>Polyangium</taxon>
    </lineage>
</organism>
<dbReference type="EMBL" id="JAQNDO010000001">
    <property type="protein sequence ID" value="MDC0747510.1"/>
    <property type="molecule type" value="Genomic_DNA"/>
</dbReference>
<evidence type="ECO:0000256" key="1">
    <source>
        <dbReference type="SAM" id="Phobius"/>
    </source>
</evidence>
<comment type="caution">
    <text evidence="2">The sequence shown here is derived from an EMBL/GenBank/DDBJ whole genome shotgun (WGS) entry which is preliminary data.</text>
</comment>
<keyword evidence="1" id="KW-0812">Transmembrane</keyword>
<keyword evidence="1" id="KW-0472">Membrane</keyword>
<dbReference type="Proteomes" id="UP001221411">
    <property type="component" value="Unassembled WGS sequence"/>
</dbReference>
<keyword evidence="1" id="KW-1133">Transmembrane helix</keyword>
<proteinExistence type="predicted"/>
<keyword evidence="3" id="KW-1185">Reference proteome</keyword>
<dbReference type="RefSeq" id="WP_271926000.1">
    <property type="nucleotide sequence ID" value="NZ_JAQNDO010000001.1"/>
</dbReference>
<accession>A0ABT5F0B9</accession>
<protein>
    <submittedName>
        <fullName evidence="2">Uncharacterized protein</fullName>
    </submittedName>
</protein>